<dbReference type="Pfam" id="PF00501">
    <property type="entry name" value="AMP-binding"/>
    <property type="match status" value="2"/>
</dbReference>
<dbReference type="GO" id="GO:0005829">
    <property type="term" value="C:cytosol"/>
    <property type="evidence" value="ECO:0007669"/>
    <property type="project" value="TreeGrafter"/>
</dbReference>
<dbReference type="Pfam" id="PF13193">
    <property type="entry name" value="AMP-binding_C"/>
    <property type="match status" value="1"/>
</dbReference>
<evidence type="ECO:0000313" key="6">
    <source>
        <dbReference type="Proteomes" id="UP000523196"/>
    </source>
</evidence>
<dbReference type="InterPro" id="IPR020806">
    <property type="entry name" value="PKS_PP-bd"/>
</dbReference>
<dbReference type="NCBIfam" id="TIGR01733">
    <property type="entry name" value="AA-adenyl-dom"/>
    <property type="match status" value="1"/>
</dbReference>
<dbReference type="PANTHER" id="PTHR45527">
    <property type="entry name" value="NONRIBOSOMAL PEPTIDE SYNTHETASE"/>
    <property type="match status" value="1"/>
</dbReference>
<dbReference type="AlphaFoldDB" id="A0A7W3Y7D7"/>
<feature type="non-terminal residue" evidence="5">
    <location>
        <position position="1247"/>
    </location>
</feature>
<dbReference type="CDD" id="cd05930">
    <property type="entry name" value="A_NRPS"/>
    <property type="match status" value="1"/>
</dbReference>
<dbReference type="FunFam" id="3.40.50.12780:FF:000012">
    <property type="entry name" value="Non-ribosomal peptide synthetase"/>
    <property type="match status" value="1"/>
</dbReference>
<dbReference type="GO" id="GO:0031177">
    <property type="term" value="F:phosphopantetheine binding"/>
    <property type="evidence" value="ECO:0007669"/>
    <property type="project" value="InterPro"/>
</dbReference>
<dbReference type="InterPro" id="IPR006162">
    <property type="entry name" value="Ppantetheine_attach_site"/>
</dbReference>
<dbReference type="GO" id="GO:0043041">
    <property type="term" value="P:amino acid activation for nonribosomal peptide biosynthetic process"/>
    <property type="evidence" value="ECO:0007669"/>
    <property type="project" value="TreeGrafter"/>
</dbReference>
<keyword evidence="3" id="KW-0597">Phosphoprotein</keyword>
<evidence type="ECO:0000256" key="2">
    <source>
        <dbReference type="ARBA" id="ARBA00022450"/>
    </source>
</evidence>
<dbReference type="InterPro" id="IPR020845">
    <property type="entry name" value="AMP-binding_CS"/>
</dbReference>
<keyword evidence="6" id="KW-1185">Reference proteome</keyword>
<dbReference type="SUPFAM" id="SSF52777">
    <property type="entry name" value="CoA-dependent acyltransferases"/>
    <property type="match status" value="3"/>
</dbReference>
<protein>
    <submittedName>
        <fullName evidence="5">Amino acid adenylation domain-containing protein</fullName>
    </submittedName>
</protein>
<keyword evidence="2" id="KW-0596">Phosphopantetheine</keyword>
<feature type="non-terminal residue" evidence="5">
    <location>
        <position position="1"/>
    </location>
</feature>
<feature type="domain" description="Carrier" evidence="4">
    <location>
        <begin position="613"/>
        <end position="688"/>
    </location>
</feature>
<dbReference type="PROSITE" id="PS50075">
    <property type="entry name" value="CARRIER"/>
    <property type="match status" value="1"/>
</dbReference>
<accession>A0A7W3Y7D7</accession>
<dbReference type="Gene3D" id="3.30.300.30">
    <property type="match status" value="1"/>
</dbReference>
<organism evidence="5 6">
    <name type="scientific">Marilutibacter spongiae</name>
    <dbReference type="NCBI Taxonomy" id="2025720"/>
    <lineage>
        <taxon>Bacteria</taxon>
        <taxon>Pseudomonadati</taxon>
        <taxon>Pseudomonadota</taxon>
        <taxon>Gammaproteobacteria</taxon>
        <taxon>Lysobacterales</taxon>
        <taxon>Lysobacteraceae</taxon>
        <taxon>Marilutibacter</taxon>
    </lineage>
</organism>
<dbReference type="InterPro" id="IPR045851">
    <property type="entry name" value="AMP-bd_C_sf"/>
</dbReference>
<dbReference type="FunFam" id="3.40.50.980:FF:000001">
    <property type="entry name" value="Non-ribosomal peptide synthetase"/>
    <property type="match status" value="1"/>
</dbReference>
<dbReference type="SUPFAM" id="SSF47336">
    <property type="entry name" value="ACP-like"/>
    <property type="match status" value="1"/>
</dbReference>
<dbReference type="EMBL" id="JACHTF010000032">
    <property type="protein sequence ID" value="MBB1062177.1"/>
    <property type="molecule type" value="Genomic_DNA"/>
</dbReference>
<dbReference type="SMART" id="SM00823">
    <property type="entry name" value="PKS_PP"/>
    <property type="match status" value="1"/>
</dbReference>
<gene>
    <name evidence="5" type="ORF">H4F98_16530</name>
</gene>
<dbReference type="FunFam" id="1.10.1200.10:FF:000016">
    <property type="entry name" value="Non-ribosomal peptide synthase"/>
    <property type="match status" value="1"/>
</dbReference>
<dbReference type="GO" id="GO:0003824">
    <property type="term" value="F:catalytic activity"/>
    <property type="evidence" value="ECO:0007669"/>
    <property type="project" value="InterPro"/>
</dbReference>
<dbReference type="FunFam" id="3.30.559.10:FF:000012">
    <property type="entry name" value="Non-ribosomal peptide synthetase"/>
    <property type="match status" value="1"/>
</dbReference>
<dbReference type="GO" id="GO:0072330">
    <property type="term" value="P:monocarboxylic acid biosynthetic process"/>
    <property type="evidence" value="ECO:0007669"/>
    <property type="project" value="UniProtKB-ARBA"/>
</dbReference>
<proteinExistence type="predicted"/>
<dbReference type="Pfam" id="PF00550">
    <property type="entry name" value="PP-binding"/>
    <property type="match status" value="1"/>
</dbReference>
<dbReference type="RefSeq" id="WP_182688927.1">
    <property type="nucleotide sequence ID" value="NZ_JACHTF010000032.1"/>
</dbReference>
<dbReference type="Gene3D" id="3.40.50.980">
    <property type="match status" value="2"/>
</dbReference>
<evidence type="ECO:0000256" key="1">
    <source>
        <dbReference type="ARBA" id="ARBA00001957"/>
    </source>
</evidence>
<dbReference type="InterPro" id="IPR000873">
    <property type="entry name" value="AMP-dep_synth/lig_dom"/>
</dbReference>
<dbReference type="InterPro" id="IPR009081">
    <property type="entry name" value="PP-bd_ACP"/>
</dbReference>
<dbReference type="PROSITE" id="PS00455">
    <property type="entry name" value="AMP_BINDING"/>
    <property type="match status" value="1"/>
</dbReference>
<name>A0A7W3Y7D7_9GAMM</name>
<dbReference type="InterPro" id="IPR042099">
    <property type="entry name" value="ANL_N_sf"/>
</dbReference>
<sequence length="1247" mass="135962">ELEPLPEARVTSHFDLSLALHEDGDAIAGELEYASDLFEPATLRRWLGYFECMLGEMARDDQASIGALPMMDAVERDNILRGFNDTRRAWPTAMLVHRLFEAQAARVPTRTAILFEGRAVDYATLNGQANRLARRLRGAGVGPDCRVALCLRRGPAMVVGMLAVLKAGGAYVPLDPAHPPERLLHVLEDSAPVALLAESAVADVLVTLDGAGVPVIDIDELPSGDDAARDLDPADFGLEPGHLAYVIYTSGSTGRPKGVMVEHRQVVNLIHAHREICGLHEASRILQFATYAFDASVEEIFPGLAIGATLIVRPQELVAPDQSFVDLLDATQPDLVNLPTAFWHQWVQDVREGRMLPARWPGAVNVGGEKLERHHLEAWMRSPAGGRAAVLNTYGPTETTVNATSMWFDGIDALPARDVPIGRPIPNATAYVLDPMGQPVPVGVAGELHVGGAGVARGYLGRPEQSAERFVADPFAGEAGARMYRTGDLARWRADGTLEYLGRNDLQVKIRGFRIELGEIEVGLMDCAGVREAVVEARDTVAGKRLVGYVVPQAGAALSAATLRAALSARFSDYMVPSAIVQLEALPTTPNGKIDRKALPEPVQWSEASAWEAPEGEFETGIASTWARLLGCTRVGRDDHFFELGGHSLLATRVVGEVGRAFGRTVPLRMLFEQPGLRAFAAAVAALPHSGQARIPVVPRGDRLPLSFAQRRLWFIDRLEGGSAQYNMPIALRVQGVLDESRLGEALDRLVERHEALRTAFVEIEGEAWQRVQDSATVRIVRKDLRQLDAAAQASRIALEAEEEASAPFDLTRAPLVRCTLLQLSGRVHVVLFTMHHIVSDGWSTGILVRELGEFFAAGLQDRQPDLPPLPVQYVDYAAWQHGDAARGAFDESLAFWMRQLDRLPDLHALPLDKPRPTRQSYVASRLDRTLDADRLKALARLAESSGVTLFMLLQTAFAALLARWSGESDIVVGTPVAGREQVELESVIGFFNNTLACRFTVDDDTTLDALLAHGRRVALDALAHQRTPFELLVEQLRPARSLAYNPLCQIKFVLQNHESSALVLPGLQFEVLPHGADRVRFDLDLTAEEQADGLALAWTYKASLFEASSIERMARAYEALLAQWLERPQARLDELEWVDAAQSASLRALGRGADSRAGRAQPLPRALEAAAARTPNAPAVRCGGVTLDHRELDAKANRLAHALQEAGVQAGDRVGVHLERSVELMVALLACMKAGAAYVPLDHRQP</sequence>
<comment type="caution">
    <text evidence="5">The sequence shown here is derived from an EMBL/GenBank/DDBJ whole genome shotgun (WGS) entry which is preliminary data.</text>
</comment>
<dbReference type="InterPro" id="IPR023213">
    <property type="entry name" value="CAT-like_dom_sf"/>
</dbReference>
<dbReference type="InterPro" id="IPR010071">
    <property type="entry name" value="AA_adenyl_dom"/>
</dbReference>
<dbReference type="SUPFAM" id="SSF56801">
    <property type="entry name" value="Acetyl-CoA synthetase-like"/>
    <property type="match status" value="2"/>
</dbReference>
<dbReference type="Gene3D" id="3.30.559.10">
    <property type="entry name" value="Chloramphenicol acetyltransferase-like domain"/>
    <property type="match status" value="1"/>
</dbReference>
<dbReference type="PROSITE" id="PS00012">
    <property type="entry name" value="PHOSPHOPANTETHEINE"/>
    <property type="match status" value="1"/>
</dbReference>
<dbReference type="Proteomes" id="UP000523196">
    <property type="component" value="Unassembled WGS sequence"/>
</dbReference>
<evidence type="ECO:0000256" key="3">
    <source>
        <dbReference type="ARBA" id="ARBA00022553"/>
    </source>
</evidence>
<evidence type="ECO:0000313" key="5">
    <source>
        <dbReference type="EMBL" id="MBB1062177.1"/>
    </source>
</evidence>
<reference evidence="5 6" key="1">
    <citation type="submission" date="2020-08" db="EMBL/GenBank/DDBJ databases">
        <authorList>
            <person name="Xu S."/>
            <person name="Li A."/>
        </authorList>
    </citation>
    <scope>NUCLEOTIDE SEQUENCE [LARGE SCALE GENOMIC DNA]</scope>
    <source>
        <strain evidence="5 6">119BY6-57</strain>
    </source>
</reference>
<dbReference type="InterPro" id="IPR025110">
    <property type="entry name" value="AMP-bd_C"/>
</dbReference>
<dbReference type="Gene3D" id="2.30.38.10">
    <property type="entry name" value="Luciferase, Domain 3"/>
    <property type="match status" value="1"/>
</dbReference>
<dbReference type="InterPro" id="IPR001242">
    <property type="entry name" value="Condensation_dom"/>
</dbReference>
<dbReference type="GO" id="GO:0044550">
    <property type="term" value="P:secondary metabolite biosynthetic process"/>
    <property type="evidence" value="ECO:0007669"/>
    <property type="project" value="UniProtKB-ARBA"/>
</dbReference>
<dbReference type="Gene3D" id="1.10.1200.10">
    <property type="entry name" value="ACP-like"/>
    <property type="match status" value="1"/>
</dbReference>
<dbReference type="Pfam" id="PF00668">
    <property type="entry name" value="Condensation"/>
    <property type="match status" value="1"/>
</dbReference>
<dbReference type="CDD" id="cd19531">
    <property type="entry name" value="LCL_NRPS-like"/>
    <property type="match status" value="1"/>
</dbReference>
<evidence type="ECO:0000259" key="4">
    <source>
        <dbReference type="PROSITE" id="PS50075"/>
    </source>
</evidence>
<dbReference type="FunFam" id="2.30.38.10:FF:000001">
    <property type="entry name" value="Non-ribosomal peptide synthetase PvdI"/>
    <property type="match status" value="1"/>
</dbReference>
<dbReference type="InterPro" id="IPR036736">
    <property type="entry name" value="ACP-like_sf"/>
</dbReference>
<dbReference type="FunFam" id="3.30.300.30:FF:000010">
    <property type="entry name" value="Enterobactin synthetase component F"/>
    <property type="match status" value="1"/>
</dbReference>
<dbReference type="Gene3D" id="3.40.50.12780">
    <property type="entry name" value="N-terminal domain of ligase-like"/>
    <property type="match status" value="1"/>
</dbReference>
<dbReference type="Gene3D" id="3.30.559.30">
    <property type="entry name" value="Nonribosomal peptide synthetase, condensation domain"/>
    <property type="match status" value="2"/>
</dbReference>
<comment type="cofactor">
    <cofactor evidence="1">
        <name>pantetheine 4'-phosphate</name>
        <dbReference type="ChEBI" id="CHEBI:47942"/>
    </cofactor>
</comment>
<dbReference type="PANTHER" id="PTHR45527:SF1">
    <property type="entry name" value="FATTY ACID SYNTHASE"/>
    <property type="match status" value="1"/>
</dbReference>